<dbReference type="PANTHER" id="PTHR22734">
    <property type="entry name" value="U3 SMALL NUCLEOLAR RIBONUCLEOPROTEIN PROTEIN IMP4"/>
    <property type="match status" value="1"/>
</dbReference>
<dbReference type="Ensembl" id="ENSTGUT00000041247.1">
    <property type="protein sequence ID" value="ENSTGUP00000031417.1"/>
    <property type="gene ID" value="ENSTGUG00000027791.1"/>
</dbReference>
<dbReference type="Gene3D" id="3.40.50.10480">
    <property type="entry name" value="Probable brix-domain ribosomal biogenesis protein"/>
    <property type="match status" value="1"/>
</dbReference>
<evidence type="ECO:0000256" key="1">
    <source>
        <dbReference type="ARBA" id="ARBA00004604"/>
    </source>
</evidence>
<feature type="compositionally biased region" description="Pro residues" evidence="6">
    <location>
        <begin position="116"/>
        <end position="129"/>
    </location>
</feature>
<reference evidence="8" key="2">
    <citation type="submission" date="2025-09" db="UniProtKB">
        <authorList>
            <consortium name="Ensembl"/>
        </authorList>
    </citation>
    <scope>IDENTIFICATION</scope>
</reference>
<keyword evidence="2" id="KW-0690">Ribosome biogenesis</keyword>
<dbReference type="InterPro" id="IPR044281">
    <property type="entry name" value="IMP4/RPF1"/>
</dbReference>
<dbReference type="SMART" id="SM00879">
    <property type="entry name" value="Brix"/>
    <property type="match status" value="1"/>
</dbReference>
<dbReference type="InParanoid" id="A0A674H960"/>
<evidence type="ECO:0000256" key="3">
    <source>
        <dbReference type="ARBA" id="ARBA00022552"/>
    </source>
</evidence>
<comment type="function">
    <text evidence="4">Component of the 60-80S U3 small nucleolar ribonucleoprotein (U3 snoRNP). Required for the early cleavages during pre-18S ribosomal RNA processing. Part of the small subunit (SSU) processome, first precursor of the small eukaryotic ribosomal subunit. During the assembly of the SSU processome in the nucleolus, many ribosome biogenesis factors, an RNA chaperone and ribosomal proteins associate with the nascent pre-rRNA and work in concert to generate RNA folding, modifications, rearrangements and cleavage as well as targeted degradation of pre-ribosomal RNA by the RNA exosome.</text>
</comment>
<reference evidence="8" key="1">
    <citation type="submission" date="2025-08" db="UniProtKB">
        <authorList>
            <consortium name="Ensembl"/>
        </authorList>
    </citation>
    <scope>IDENTIFICATION</scope>
</reference>
<dbReference type="InterPro" id="IPR007109">
    <property type="entry name" value="Brix"/>
</dbReference>
<evidence type="ECO:0000256" key="4">
    <source>
        <dbReference type="ARBA" id="ARBA00045281"/>
    </source>
</evidence>
<dbReference type="GO" id="GO:0034457">
    <property type="term" value="C:Mpp10 complex"/>
    <property type="evidence" value="ECO:0007669"/>
    <property type="project" value="TreeGrafter"/>
</dbReference>
<accession>A0A674H960</accession>
<dbReference type="PROSITE" id="PS50833">
    <property type="entry name" value="BRIX"/>
    <property type="match status" value="1"/>
</dbReference>
<dbReference type="PANTHER" id="PTHR22734:SF2">
    <property type="entry name" value="U3 SMALL NUCLEOLAR RIBONUCLEOPROTEIN PROTEIN IMP4"/>
    <property type="match status" value="1"/>
</dbReference>
<comment type="subunit">
    <text evidence="5">Part of the small subunit (SSU) processome, composed of more than 70 proteins and the RNA chaperone small nucleolar RNA (snoRNA) U3. Component of a heterotrimeric complex containing IMP3, IMP4 and MPHOSPH10. Interacts with MPHOSPH10.</text>
</comment>
<comment type="subcellular location">
    <subcellularLocation>
        <location evidence="1">Nucleus</location>
        <location evidence="1">Nucleolus</location>
    </subcellularLocation>
</comment>
<dbReference type="GO" id="GO:0006364">
    <property type="term" value="P:rRNA processing"/>
    <property type="evidence" value="ECO:0007669"/>
    <property type="project" value="UniProtKB-KW"/>
</dbReference>
<name>A0A674H960_TAEGU</name>
<feature type="region of interest" description="Disordered" evidence="6">
    <location>
        <begin position="101"/>
        <end position="140"/>
    </location>
</feature>
<organism evidence="8 9">
    <name type="scientific">Taeniopygia guttata</name>
    <name type="common">Zebra finch</name>
    <name type="synonym">Poephila guttata</name>
    <dbReference type="NCBI Taxonomy" id="59729"/>
    <lineage>
        <taxon>Eukaryota</taxon>
        <taxon>Metazoa</taxon>
        <taxon>Chordata</taxon>
        <taxon>Craniata</taxon>
        <taxon>Vertebrata</taxon>
        <taxon>Euteleostomi</taxon>
        <taxon>Archelosauria</taxon>
        <taxon>Archosauria</taxon>
        <taxon>Dinosauria</taxon>
        <taxon>Saurischia</taxon>
        <taxon>Theropoda</taxon>
        <taxon>Coelurosauria</taxon>
        <taxon>Aves</taxon>
        <taxon>Neognathae</taxon>
        <taxon>Neoaves</taxon>
        <taxon>Telluraves</taxon>
        <taxon>Australaves</taxon>
        <taxon>Passeriformes</taxon>
        <taxon>Passeroidea</taxon>
        <taxon>Estrildidae</taxon>
        <taxon>Estrildinae</taxon>
        <taxon>Taeniopygia</taxon>
    </lineage>
</organism>
<evidence type="ECO:0000259" key="7">
    <source>
        <dbReference type="PROSITE" id="PS50833"/>
    </source>
</evidence>
<dbReference type="Proteomes" id="UP000007754">
    <property type="component" value="Unplaced"/>
</dbReference>
<dbReference type="AlphaFoldDB" id="A0A674H960"/>
<evidence type="ECO:0000256" key="6">
    <source>
        <dbReference type="SAM" id="MobiDB-lite"/>
    </source>
</evidence>
<sequence length="594" mass="63833">MVRGAGLGRWSRVPLVSPHVPACPRVSPHVPACPPSLNGASGLPSVSAISHFYAPHNGPSPLPGVPVSPLTRPSLRVRCPPCPLMSSAVPHPSVPPLSAPAVPPTLSCPPHRAHPRTPPVSPPVSPPSVPSWQLRRQARERREYLQRRAREQQQQRQRERKESLRRALDENRLLPTELRREALALQKELEFDFQAPGGTGDSQDDEYRWAGLEPPKVMVTTSRDPSARLRLFAKELCLLLPGARRMNRGRAELGALVAACRAAGVTDLLVLHETRGRPDGLTVSHLPHGPTAHFTLSGAVLRQEVGGLGGAPLAAPHLLLLRLDSTLGKRVRPGGAWGTWRGHGGTHLGGCEVWRYMGGQWGSGGDMGGHTWGDGRHGNIWGDSGGQEGTWGDTHLGGCEVWRYMGGQWGENGDTHLGGCEGTQRGVWGTWGRKWGHTWGDVRRGDIWGDSGGQEGKGGHTPGGMLGDTQGSLGYMGEEMGTHTWGDVRRGDIWGGQWGERGTHTWGDGRGYRGEFGVHGGGKGDTHLGGCEAWRYMGGQWGSGGERGTHTWGVVRGHRGEFGVHGGGNEDTHLGGCEVWRYMGGQWGSGGDMG</sequence>
<dbReference type="GeneTree" id="ENSGT00940000153231"/>
<dbReference type="GO" id="GO:0030515">
    <property type="term" value="F:snoRNA binding"/>
    <property type="evidence" value="ECO:0007669"/>
    <property type="project" value="TreeGrafter"/>
</dbReference>
<gene>
    <name evidence="8" type="primary">IMP4</name>
</gene>
<keyword evidence="9" id="KW-1185">Reference proteome</keyword>
<evidence type="ECO:0000256" key="5">
    <source>
        <dbReference type="ARBA" id="ARBA00046634"/>
    </source>
</evidence>
<proteinExistence type="predicted"/>
<evidence type="ECO:0000256" key="2">
    <source>
        <dbReference type="ARBA" id="ARBA00022517"/>
    </source>
</evidence>
<evidence type="ECO:0000313" key="9">
    <source>
        <dbReference type="Proteomes" id="UP000007754"/>
    </source>
</evidence>
<dbReference type="GO" id="GO:0042134">
    <property type="term" value="F:rRNA primary transcript binding"/>
    <property type="evidence" value="ECO:0007669"/>
    <property type="project" value="InterPro"/>
</dbReference>
<evidence type="ECO:0000313" key="8">
    <source>
        <dbReference type="Ensembl" id="ENSTGUP00000031417.1"/>
    </source>
</evidence>
<protein>
    <submittedName>
        <fullName evidence="8">IMP U3 small nucleolar ribonucleoprotein 4</fullName>
    </submittedName>
</protein>
<dbReference type="Pfam" id="PF04427">
    <property type="entry name" value="Brix"/>
    <property type="match status" value="1"/>
</dbReference>
<dbReference type="GO" id="GO:0032040">
    <property type="term" value="C:small-subunit processome"/>
    <property type="evidence" value="ECO:0007669"/>
    <property type="project" value="TreeGrafter"/>
</dbReference>
<feature type="domain" description="Brix" evidence="7">
    <location>
        <begin position="215"/>
        <end position="320"/>
    </location>
</feature>
<keyword evidence="3" id="KW-0698">rRNA processing</keyword>
<dbReference type="SUPFAM" id="SSF52954">
    <property type="entry name" value="Class II aaRS ABD-related"/>
    <property type="match status" value="1"/>
</dbReference>